<evidence type="ECO:0000256" key="5">
    <source>
        <dbReference type="ARBA" id="ARBA00022989"/>
    </source>
</evidence>
<feature type="transmembrane region" description="Helical" evidence="7">
    <location>
        <begin position="100"/>
        <end position="119"/>
    </location>
</feature>
<comment type="subcellular location">
    <subcellularLocation>
        <location evidence="1">Membrane</location>
        <topology evidence="1">Multi-pass membrane protein</topology>
    </subcellularLocation>
</comment>
<feature type="domain" description="RCK N-terminal" evidence="8">
    <location>
        <begin position="375"/>
        <end position="492"/>
    </location>
</feature>
<dbReference type="GO" id="GO:0015297">
    <property type="term" value="F:antiporter activity"/>
    <property type="evidence" value="ECO:0007669"/>
    <property type="project" value="InterPro"/>
</dbReference>
<evidence type="ECO:0000259" key="8">
    <source>
        <dbReference type="PROSITE" id="PS51201"/>
    </source>
</evidence>
<keyword evidence="10" id="KW-1185">Reference proteome</keyword>
<dbReference type="PANTHER" id="PTHR42751">
    <property type="entry name" value="SODIUM/HYDROGEN EXCHANGER FAMILY/TRKA DOMAIN PROTEIN"/>
    <property type="match status" value="1"/>
</dbReference>
<reference evidence="9" key="1">
    <citation type="submission" date="2022-06" db="EMBL/GenBank/DDBJ databases">
        <title>Gracilimonas sp. CAU 1638 isolated from sea sediment.</title>
        <authorList>
            <person name="Kim W."/>
        </authorList>
    </citation>
    <scope>NUCLEOTIDE SEQUENCE</scope>
    <source>
        <strain evidence="9">CAU 1638</strain>
    </source>
</reference>
<dbReference type="InterPro" id="IPR006153">
    <property type="entry name" value="Cation/H_exchanger_TM"/>
</dbReference>
<feature type="transmembrane region" description="Helical" evidence="7">
    <location>
        <begin position="260"/>
        <end position="281"/>
    </location>
</feature>
<dbReference type="AlphaFoldDB" id="A0A9X2L3N1"/>
<protein>
    <submittedName>
        <fullName evidence="9">Cation:proton antiporter</fullName>
    </submittedName>
</protein>
<feature type="transmembrane region" description="Helical" evidence="7">
    <location>
        <begin position="293"/>
        <end position="319"/>
    </location>
</feature>
<evidence type="ECO:0000256" key="3">
    <source>
        <dbReference type="ARBA" id="ARBA00022448"/>
    </source>
</evidence>
<feature type="transmembrane region" description="Helical" evidence="7">
    <location>
        <begin position="45"/>
        <end position="62"/>
    </location>
</feature>
<gene>
    <name evidence="9" type="ORF">NM125_08835</name>
</gene>
<evidence type="ECO:0000256" key="6">
    <source>
        <dbReference type="ARBA" id="ARBA00023136"/>
    </source>
</evidence>
<dbReference type="GO" id="GO:0016020">
    <property type="term" value="C:membrane"/>
    <property type="evidence" value="ECO:0007669"/>
    <property type="project" value="UniProtKB-SubCell"/>
</dbReference>
<feature type="transmembrane region" description="Helical" evidence="7">
    <location>
        <begin position="131"/>
        <end position="153"/>
    </location>
</feature>
<feature type="transmembrane region" description="Helical" evidence="7">
    <location>
        <begin position="325"/>
        <end position="349"/>
    </location>
</feature>
<comment type="similarity">
    <text evidence="2">Belongs to the monovalent cation:proton antiporter 2 (CPA2) transporter (TC 2.A.37) family.</text>
</comment>
<evidence type="ECO:0000313" key="9">
    <source>
        <dbReference type="EMBL" id="MCP9291682.1"/>
    </source>
</evidence>
<dbReference type="Gene3D" id="3.40.50.720">
    <property type="entry name" value="NAD(P)-binding Rossmann-like Domain"/>
    <property type="match status" value="1"/>
</dbReference>
<keyword evidence="5 7" id="KW-1133">Transmembrane helix</keyword>
<accession>A0A9X2L3N1</accession>
<keyword evidence="4 7" id="KW-0812">Transmembrane</keyword>
<feature type="transmembrane region" description="Helical" evidence="7">
    <location>
        <begin position="74"/>
        <end position="94"/>
    </location>
</feature>
<dbReference type="SUPFAM" id="SSF51735">
    <property type="entry name" value="NAD(P)-binding Rossmann-fold domains"/>
    <property type="match status" value="1"/>
</dbReference>
<dbReference type="RefSeq" id="WP_255134545.1">
    <property type="nucleotide sequence ID" value="NZ_JANDBC010000001.1"/>
</dbReference>
<comment type="caution">
    <text evidence="9">The sequence shown here is derived from an EMBL/GenBank/DDBJ whole genome shotgun (WGS) entry which is preliminary data.</text>
</comment>
<dbReference type="InterPro" id="IPR003148">
    <property type="entry name" value="RCK_N"/>
</dbReference>
<evidence type="ECO:0000256" key="1">
    <source>
        <dbReference type="ARBA" id="ARBA00004141"/>
    </source>
</evidence>
<dbReference type="PROSITE" id="PS51201">
    <property type="entry name" value="RCK_N"/>
    <property type="match status" value="1"/>
</dbReference>
<feature type="transmembrane region" description="Helical" evidence="7">
    <location>
        <begin position="159"/>
        <end position="176"/>
    </location>
</feature>
<dbReference type="InterPro" id="IPR036291">
    <property type="entry name" value="NAD(P)-bd_dom_sf"/>
</dbReference>
<dbReference type="Pfam" id="PF02254">
    <property type="entry name" value="TrkA_N"/>
    <property type="match status" value="1"/>
</dbReference>
<feature type="transmembrane region" description="Helical" evidence="7">
    <location>
        <begin position="188"/>
        <end position="207"/>
    </location>
</feature>
<name>A0A9X2L3N1_9BACT</name>
<dbReference type="InterPro" id="IPR038770">
    <property type="entry name" value="Na+/solute_symporter_sf"/>
</dbReference>
<dbReference type="Proteomes" id="UP001139125">
    <property type="component" value="Unassembled WGS sequence"/>
</dbReference>
<evidence type="ECO:0000256" key="2">
    <source>
        <dbReference type="ARBA" id="ARBA00005551"/>
    </source>
</evidence>
<dbReference type="Pfam" id="PF00999">
    <property type="entry name" value="Na_H_Exchanger"/>
    <property type="match status" value="1"/>
</dbReference>
<proteinExistence type="inferred from homology"/>
<feature type="transmembrane region" description="Helical" evidence="7">
    <location>
        <begin position="21"/>
        <end position="39"/>
    </location>
</feature>
<sequence>MEILWLAAAYVLGMAVSRLKLPPLVGFLGAGIILSLFGFETTDTLHEIGHLGVLFLLFTVGLHLRLKSILRPEVLGAGGIHLALTAGVFGLIASLFGYELVEAVIIGILLGFSSTVLAAKSLEDRGELGAFHARVSIGILILQDIVAIALLALTGGGVPSIWGLALLALPLFRPLLIKALIASGHDELQLLFALILAIGGGALFEVLGLSSELGALVAGALLSGHKLADELTHKLWGLKEAFLVGFFLEVGLAGLPGYNELIFCVVILALLPIKSILYFFLLVGFKLRSRNSFLVTTTLTSYSEFTLIAGIVAVSGGFIPETVVTSFALLVAVSYAINAPLSANVNALWSRFELSLLKYERDVKHPGQQVVSLGSANYLVVGMGQAGSSAYEYMKYYGHKVIGMDADPAKLEENIQSKRRVVYGDARDPELWENINLENIKAIMLAIPNPGTKVEATKLLRQYGYKGDVVALTMRSDEHKALREAGATAVCLPMSQAGKKLAELSLEEGPSESTSLNLTFDR</sequence>
<dbReference type="GO" id="GO:1902600">
    <property type="term" value="P:proton transmembrane transport"/>
    <property type="evidence" value="ECO:0007669"/>
    <property type="project" value="InterPro"/>
</dbReference>
<dbReference type="GO" id="GO:0006813">
    <property type="term" value="P:potassium ion transport"/>
    <property type="evidence" value="ECO:0007669"/>
    <property type="project" value="InterPro"/>
</dbReference>
<evidence type="ECO:0000256" key="4">
    <source>
        <dbReference type="ARBA" id="ARBA00022692"/>
    </source>
</evidence>
<dbReference type="Gene3D" id="1.20.1530.20">
    <property type="match status" value="1"/>
</dbReference>
<evidence type="ECO:0000256" key="7">
    <source>
        <dbReference type="SAM" id="Phobius"/>
    </source>
</evidence>
<organism evidence="9 10">
    <name type="scientific">Gracilimonas sediminicola</name>
    <dbReference type="NCBI Taxonomy" id="2952158"/>
    <lineage>
        <taxon>Bacteria</taxon>
        <taxon>Pseudomonadati</taxon>
        <taxon>Balneolota</taxon>
        <taxon>Balneolia</taxon>
        <taxon>Balneolales</taxon>
        <taxon>Balneolaceae</taxon>
        <taxon>Gracilimonas</taxon>
    </lineage>
</organism>
<dbReference type="EMBL" id="JANDBC010000001">
    <property type="protein sequence ID" value="MCP9291682.1"/>
    <property type="molecule type" value="Genomic_DNA"/>
</dbReference>
<evidence type="ECO:0000313" key="10">
    <source>
        <dbReference type="Proteomes" id="UP001139125"/>
    </source>
</evidence>
<keyword evidence="3" id="KW-0813">Transport</keyword>
<dbReference type="PANTHER" id="PTHR42751:SF1">
    <property type="entry name" value="CATION_PROTON ANTIPORTER YBAL-RELATED"/>
    <property type="match status" value="1"/>
</dbReference>
<keyword evidence="6 7" id="KW-0472">Membrane</keyword>